<gene>
    <name evidence="8" type="ORF">MICPUN_100657</name>
</gene>
<dbReference type="AlphaFoldDB" id="C1E6U8"/>
<evidence type="ECO:0000256" key="4">
    <source>
        <dbReference type="ARBA" id="ARBA00023242"/>
    </source>
</evidence>
<feature type="compositionally biased region" description="Basic and acidic residues" evidence="6">
    <location>
        <begin position="139"/>
        <end position="148"/>
    </location>
</feature>
<evidence type="ECO:0000313" key="9">
    <source>
        <dbReference type="Proteomes" id="UP000002009"/>
    </source>
</evidence>
<dbReference type="GO" id="GO:0005634">
    <property type="term" value="C:nucleus"/>
    <property type="evidence" value="ECO:0007669"/>
    <property type="project" value="UniProtKB-SubCell"/>
</dbReference>
<feature type="compositionally biased region" description="Basic and acidic residues" evidence="6">
    <location>
        <begin position="518"/>
        <end position="529"/>
    </location>
</feature>
<feature type="compositionally biased region" description="Low complexity" evidence="6">
    <location>
        <begin position="453"/>
        <end position="463"/>
    </location>
</feature>
<dbReference type="CDD" id="cd00590">
    <property type="entry name" value="RRM_SF"/>
    <property type="match status" value="1"/>
</dbReference>
<accession>C1E6U8</accession>
<keyword evidence="9" id="KW-1185">Reference proteome</keyword>
<keyword evidence="4" id="KW-0539">Nucleus</keyword>
<feature type="compositionally biased region" description="Basic and acidic residues" evidence="6">
    <location>
        <begin position="464"/>
        <end position="480"/>
    </location>
</feature>
<dbReference type="KEGG" id="mis:MICPUN_100657"/>
<dbReference type="Gene3D" id="3.30.70.330">
    <property type="match status" value="2"/>
</dbReference>
<feature type="compositionally biased region" description="Basic and acidic residues" evidence="6">
    <location>
        <begin position="100"/>
        <end position="113"/>
    </location>
</feature>
<evidence type="ECO:0000259" key="7">
    <source>
        <dbReference type="PROSITE" id="PS50102"/>
    </source>
</evidence>
<feature type="domain" description="RRM" evidence="7">
    <location>
        <begin position="162"/>
        <end position="244"/>
    </location>
</feature>
<dbReference type="OrthoDB" id="3800936at2759"/>
<dbReference type="STRING" id="296587.C1E6U8"/>
<proteinExistence type="predicted"/>
<dbReference type="Proteomes" id="UP000002009">
    <property type="component" value="Chromosome 5"/>
</dbReference>
<comment type="subcellular location">
    <subcellularLocation>
        <location evidence="1">Nucleus</location>
    </subcellularLocation>
</comment>
<dbReference type="GeneID" id="8243896"/>
<evidence type="ECO:0000256" key="5">
    <source>
        <dbReference type="PROSITE-ProRule" id="PRU00176"/>
    </source>
</evidence>
<evidence type="ECO:0000256" key="1">
    <source>
        <dbReference type="ARBA" id="ARBA00004123"/>
    </source>
</evidence>
<name>C1E6U8_MICCC</name>
<feature type="region of interest" description="Disordered" evidence="6">
    <location>
        <begin position="22"/>
        <end position="157"/>
    </location>
</feature>
<dbReference type="InterPro" id="IPR012677">
    <property type="entry name" value="Nucleotide-bd_a/b_plait_sf"/>
</dbReference>
<reference evidence="8 9" key="1">
    <citation type="journal article" date="2009" name="Science">
        <title>Green evolution and dynamic adaptations revealed by genomes of the marine picoeukaryotes Micromonas.</title>
        <authorList>
            <person name="Worden A.Z."/>
            <person name="Lee J.H."/>
            <person name="Mock T."/>
            <person name="Rouze P."/>
            <person name="Simmons M.P."/>
            <person name="Aerts A.L."/>
            <person name="Allen A.E."/>
            <person name="Cuvelier M.L."/>
            <person name="Derelle E."/>
            <person name="Everett M.V."/>
            <person name="Foulon E."/>
            <person name="Grimwood J."/>
            <person name="Gundlach H."/>
            <person name="Henrissat B."/>
            <person name="Napoli C."/>
            <person name="McDonald S.M."/>
            <person name="Parker M.S."/>
            <person name="Rombauts S."/>
            <person name="Salamov A."/>
            <person name="Von Dassow P."/>
            <person name="Badger J.H."/>
            <person name="Coutinho P.M."/>
            <person name="Demir E."/>
            <person name="Dubchak I."/>
            <person name="Gentemann C."/>
            <person name="Eikrem W."/>
            <person name="Gready J.E."/>
            <person name="John U."/>
            <person name="Lanier W."/>
            <person name="Lindquist E.A."/>
            <person name="Lucas S."/>
            <person name="Mayer K.F."/>
            <person name="Moreau H."/>
            <person name="Not F."/>
            <person name="Otillar R."/>
            <person name="Panaud O."/>
            <person name="Pangilinan J."/>
            <person name="Paulsen I."/>
            <person name="Piegu B."/>
            <person name="Poliakov A."/>
            <person name="Robbens S."/>
            <person name="Schmutz J."/>
            <person name="Toulza E."/>
            <person name="Wyss T."/>
            <person name="Zelensky A."/>
            <person name="Zhou K."/>
            <person name="Armbrust E.V."/>
            <person name="Bhattacharya D."/>
            <person name="Goodenough U.W."/>
            <person name="Van de Peer Y."/>
            <person name="Grigoriev I.V."/>
        </authorList>
    </citation>
    <scope>NUCLEOTIDE SEQUENCE [LARGE SCALE GENOMIC DNA]</scope>
    <source>
        <strain evidence="9">RCC299 / NOUM17</strain>
    </source>
</reference>
<dbReference type="SMART" id="SM00360">
    <property type="entry name" value="RRM"/>
    <property type="match status" value="2"/>
</dbReference>
<evidence type="ECO:0000313" key="8">
    <source>
        <dbReference type="EMBL" id="ACO63495.1"/>
    </source>
</evidence>
<evidence type="ECO:0000256" key="6">
    <source>
        <dbReference type="SAM" id="MobiDB-lite"/>
    </source>
</evidence>
<dbReference type="PANTHER" id="PTHR48039:SF5">
    <property type="entry name" value="RNA-BINDING PROTEIN 28"/>
    <property type="match status" value="1"/>
</dbReference>
<protein>
    <recommendedName>
        <fullName evidence="7">RRM domain-containing protein</fullName>
    </recommendedName>
</protein>
<sequence>MALRRIALGAARRVLAPRGAGIFGESVHGGPRRPPFVRFCAGGGSSGPSDGNERGDDGEDAAGADAPVAEVESPVWNVPDDAPSPETHARASSSSPVGQDGDRTSDGKDDPARGKKFVPYFVRAGNAAGADGGDTDADAPQRERRGEQRGGSAARRRWDESENLFVRNLPPDFSAARLAKLFRQHGDVLSAKYVADVERSPYGFVRFKSKEDAARAVAELHGVKLGGDGVGPATAPLEVSVAMTKAEQRDALADRRRRKEEAREERAARKAAWETRHKEWLARQAEWNERQRLREERRAAARERVSIHVKGAPRGLDAEKVAKIFAPFGDVARVKLWYANGPSPSAVLSMGTAEQAAAAIAMLGGRKLEGCLNPMTITVARRSGGKGAKAPSESADESSDSEDSESSDSSESSESESEPDVVKLPVIDVDDEMLAKQRAAMDAASAIAAEVRAARSDAFVGRRPTGDGDRSGTGRDDARAGRAYGGRRGPGGSPTAASSIGRHAARGEAVAGPGASDFRLDARATERLESAAGGFSRRRGAGRSQFGGFENASLRPGGRRGPGGGSGGGSSSRRRSARDVPFGAGPIDAKTRAAIAARVREAREAAHGDVTFDWDVGEFEHGARLEFDENWNTAEFNAAPYVPGFGLAKPVEEEDGAMLDAHKDWLMRVGNIANDAQYEESKRIALQQFEHYKRMDEKERISRGASPFHGDFIAERQSLAEQVEGIPADSPMYAFAKKAVDALDGNAGWSYDRKVRALRFLATRAEKYGQGEDASAPVEG</sequence>
<dbReference type="GO" id="GO:0003729">
    <property type="term" value="F:mRNA binding"/>
    <property type="evidence" value="ECO:0007669"/>
    <property type="project" value="TreeGrafter"/>
</dbReference>
<feature type="compositionally biased region" description="Gly residues" evidence="6">
    <location>
        <begin position="559"/>
        <end position="570"/>
    </location>
</feature>
<evidence type="ECO:0000256" key="2">
    <source>
        <dbReference type="ARBA" id="ARBA00022737"/>
    </source>
</evidence>
<dbReference type="Pfam" id="PF00076">
    <property type="entry name" value="RRM_1"/>
    <property type="match status" value="1"/>
</dbReference>
<keyword evidence="3 5" id="KW-0694">RNA-binding</keyword>
<feature type="domain" description="RRM" evidence="7">
    <location>
        <begin position="305"/>
        <end position="382"/>
    </location>
</feature>
<dbReference type="EMBL" id="CP001326">
    <property type="protein sequence ID" value="ACO63495.1"/>
    <property type="molecule type" value="Genomic_DNA"/>
</dbReference>
<feature type="compositionally biased region" description="Gly residues" evidence="6">
    <location>
        <begin position="483"/>
        <end position="492"/>
    </location>
</feature>
<dbReference type="InParanoid" id="C1E6U8"/>
<dbReference type="PANTHER" id="PTHR48039">
    <property type="entry name" value="RNA-BINDING MOTIF PROTEIN 14B"/>
    <property type="match status" value="1"/>
</dbReference>
<dbReference type="PROSITE" id="PS50102">
    <property type="entry name" value="RRM"/>
    <property type="match status" value="2"/>
</dbReference>
<feature type="compositionally biased region" description="Acidic residues" evidence="6">
    <location>
        <begin position="394"/>
        <end position="419"/>
    </location>
</feature>
<dbReference type="InterPro" id="IPR051945">
    <property type="entry name" value="RRM_MRD1_RNA_proc_ribogen"/>
</dbReference>
<keyword evidence="2" id="KW-0677">Repeat</keyword>
<feature type="region of interest" description="Disordered" evidence="6">
    <location>
        <begin position="382"/>
        <end position="428"/>
    </location>
</feature>
<dbReference type="eggNOG" id="KOG0123">
    <property type="taxonomic scope" value="Eukaryota"/>
</dbReference>
<dbReference type="InterPro" id="IPR035979">
    <property type="entry name" value="RBD_domain_sf"/>
</dbReference>
<feature type="region of interest" description="Disordered" evidence="6">
    <location>
        <begin position="453"/>
        <end position="585"/>
    </location>
</feature>
<evidence type="ECO:0000256" key="3">
    <source>
        <dbReference type="ARBA" id="ARBA00022884"/>
    </source>
</evidence>
<feature type="compositionally biased region" description="Low complexity" evidence="6">
    <location>
        <begin position="63"/>
        <end position="72"/>
    </location>
</feature>
<dbReference type="RefSeq" id="XP_002502237.1">
    <property type="nucleotide sequence ID" value="XM_002502191.1"/>
</dbReference>
<dbReference type="SUPFAM" id="SSF54928">
    <property type="entry name" value="RNA-binding domain, RBD"/>
    <property type="match status" value="1"/>
</dbReference>
<dbReference type="InterPro" id="IPR000504">
    <property type="entry name" value="RRM_dom"/>
</dbReference>
<organism evidence="8 9">
    <name type="scientific">Micromonas commoda (strain RCC299 / NOUM17 / CCMP2709)</name>
    <name type="common">Picoplanktonic green alga</name>
    <dbReference type="NCBI Taxonomy" id="296587"/>
    <lineage>
        <taxon>Eukaryota</taxon>
        <taxon>Viridiplantae</taxon>
        <taxon>Chlorophyta</taxon>
        <taxon>Mamiellophyceae</taxon>
        <taxon>Mamiellales</taxon>
        <taxon>Mamiellaceae</taxon>
        <taxon>Micromonas</taxon>
    </lineage>
</organism>